<dbReference type="Pfam" id="PF01544">
    <property type="entry name" value="CorA"/>
    <property type="match status" value="1"/>
</dbReference>
<keyword evidence="4 5" id="KW-0472">Membrane</keyword>
<keyword evidence="2 5" id="KW-0812">Transmembrane</keyword>
<protein>
    <submittedName>
        <fullName evidence="6">Uncharacterized protein</fullName>
    </submittedName>
</protein>
<keyword evidence="3 5" id="KW-1133">Transmembrane helix</keyword>
<reference evidence="6 7" key="1">
    <citation type="submission" date="2017-01" db="EMBL/GenBank/DDBJ databases">
        <title>Draft genome sequence of Diplodia seriata F98.1, a fungal species involved in grapevine trunk diseases.</title>
        <authorList>
            <person name="Robert-Siegwald G."/>
            <person name="Vallet J."/>
            <person name="Abou-Mansour E."/>
            <person name="Xu J."/>
            <person name="Rey P."/>
            <person name="Bertsch C."/>
            <person name="Rego C."/>
            <person name="Larignon P."/>
            <person name="Fontaine F."/>
            <person name="Lebrun M.-H."/>
        </authorList>
    </citation>
    <scope>NUCLEOTIDE SEQUENCE [LARGE SCALE GENOMIC DNA]</scope>
    <source>
        <strain evidence="6 7">F98.1</strain>
    </source>
</reference>
<proteinExistence type="predicted"/>
<dbReference type="GO" id="GO:0046873">
    <property type="term" value="F:metal ion transmembrane transporter activity"/>
    <property type="evidence" value="ECO:0007669"/>
    <property type="project" value="InterPro"/>
</dbReference>
<evidence type="ECO:0000313" key="7">
    <source>
        <dbReference type="Proteomes" id="UP000190776"/>
    </source>
</evidence>
<gene>
    <name evidence="6" type="ORF">BK809_0006006</name>
</gene>
<dbReference type="InterPro" id="IPR002523">
    <property type="entry name" value="MgTranspt_CorA/ZnTranspt_ZntB"/>
</dbReference>
<dbReference type="Gene3D" id="1.20.58.340">
    <property type="entry name" value="Magnesium transport protein CorA, transmembrane region"/>
    <property type="match status" value="1"/>
</dbReference>
<dbReference type="GO" id="GO:0016020">
    <property type="term" value="C:membrane"/>
    <property type="evidence" value="ECO:0007669"/>
    <property type="project" value="UniProtKB-SubCell"/>
</dbReference>
<dbReference type="EMBL" id="MSZU01000074">
    <property type="protein sequence ID" value="OMP89285.1"/>
    <property type="molecule type" value="Genomic_DNA"/>
</dbReference>
<dbReference type="AlphaFoldDB" id="A0A1S8BPB7"/>
<evidence type="ECO:0000256" key="5">
    <source>
        <dbReference type="SAM" id="Phobius"/>
    </source>
</evidence>
<accession>A0A1S8BPB7</accession>
<comment type="subcellular location">
    <subcellularLocation>
        <location evidence="1">Membrane</location>
        <topology evidence="1">Multi-pass membrane protein</topology>
    </subcellularLocation>
</comment>
<evidence type="ECO:0000256" key="4">
    <source>
        <dbReference type="ARBA" id="ARBA00023136"/>
    </source>
</evidence>
<evidence type="ECO:0000313" key="6">
    <source>
        <dbReference type="EMBL" id="OMP89285.1"/>
    </source>
</evidence>
<organism evidence="6 7">
    <name type="scientific">Diplodia seriata</name>
    <dbReference type="NCBI Taxonomy" id="420778"/>
    <lineage>
        <taxon>Eukaryota</taxon>
        <taxon>Fungi</taxon>
        <taxon>Dikarya</taxon>
        <taxon>Ascomycota</taxon>
        <taxon>Pezizomycotina</taxon>
        <taxon>Dothideomycetes</taxon>
        <taxon>Dothideomycetes incertae sedis</taxon>
        <taxon>Botryosphaeriales</taxon>
        <taxon>Botryosphaeriaceae</taxon>
        <taxon>Diplodia</taxon>
    </lineage>
</organism>
<evidence type="ECO:0000256" key="2">
    <source>
        <dbReference type="ARBA" id="ARBA00022692"/>
    </source>
</evidence>
<comment type="caution">
    <text evidence="6">The sequence shown here is derived from an EMBL/GenBank/DDBJ whole genome shotgun (WGS) entry which is preliminary data.</text>
</comment>
<dbReference type="OrthoDB" id="5396681at2759"/>
<evidence type="ECO:0000256" key="1">
    <source>
        <dbReference type="ARBA" id="ARBA00004141"/>
    </source>
</evidence>
<evidence type="ECO:0000256" key="3">
    <source>
        <dbReference type="ARBA" id="ARBA00022989"/>
    </source>
</evidence>
<dbReference type="Proteomes" id="UP000190776">
    <property type="component" value="Unassembled WGS sequence"/>
</dbReference>
<feature type="transmembrane region" description="Helical" evidence="5">
    <location>
        <begin position="134"/>
        <end position="153"/>
    </location>
</feature>
<dbReference type="SUPFAM" id="SSF144083">
    <property type="entry name" value="Magnesium transport protein CorA, transmembrane region"/>
    <property type="match status" value="1"/>
</dbReference>
<name>A0A1S8BPB7_9PEZI</name>
<dbReference type="InterPro" id="IPR045863">
    <property type="entry name" value="CorA_TM1_TM2"/>
</dbReference>
<feature type="transmembrane region" description="Helical" evidence="5">
    <location>
        <begin position="93"/>
        <end position="114"/>
    </location>
</feature>
<sequence length="173" mass="19451">MARGAPALPGMQRYTIEEHESGYIEEKALESFLRMQFGANRSYDIKVTDALNVKNQNAAARVQKFAADNQAVSTEISKGVYALARDSVDDSTIARIVTLATLIYLPASFVASLFGMNFFDFDEESDRMKISKDAWIYLLVTVPLTAVTGLAWWHAARIQRMKRASRRRQPPDV</sequence>